<dbReference type="Pfam" id="PF13561">
    <property type="entry name" value="adh_short_C2"/>
    <property type="match status" value="1"/>
</dbReference>
<comment type="caution">
    <text evidence="4">The sequence shown here is derived from an EMBL/GenBank/DDBJ whole genome shotgun (WGS) entry which is preliminary data.</text>
</comment>
<dbReference type="EMBL" id="SOFY01000060">
    <property type="protein sequence ID" value="TFC44979.1"/>
    <property type="molecule type" value="Genomic_DNA"/>
</dbReference>
<dbReference type="InterPro" id="IPR020904">
    <property type="entry name" value="Sc_DH/Rdtase_CS"/>
</dbReference>
<protein>
    <submittedName>
        <fullName evidence="4">SDR family oxidoreductase</fullName>
    </submittedName>
</protein>
<evidence type="ECO:0000256" key="1">
    <source>
        <dbReference type="ARBA" id="ARBA00006484"/>
    </source>
</evidence>
<dbReference type="InterPro" id="IPR051122">
    <property type="entry name" value="SDR_DHRS6-like"/>
</dbReference>
<accession>A0AAQ2HFA1</accession>
<dbReference type="PANTHER" id="PTHR43477">
    <property type="entry name" value="DIHYDROANTICAPSIN 7-DEHYDROGENASE"/>
    <property type="match status" value="1"/>
</dbReference>
<evidence type="ECO:0000256" key="2">
    <source>
        <dbReference type="ARBA" id="ARBA00023002"/>
    </source>
</evidence>
<dbReference type="PRINTS" id="PR00081">
    <property type="entry name" value="GDHRDH"/>
</dbReference>
<evidence type="ECO:0000259" key="3">
    <source>
        <dbReference type="SMART" id="SM00822"/>
    </source>
</evidence>
<dbReference type="Proteomes" id="UP000297403">
    <property type="component" value="Unassembled WGS sequence"/>
</dbReference>
<proteinExistence type="inferred from homology"/>
<evidence type="ECO:0000313" key="4">
    <source>
        <dbReference type="EMBL" id="TFC44979.1"/>
    </source>
</evidence>
<organism evidence="4 5">
    <name type="scientific">Cryobacterium shii</name>
    <dbReference type="NCBI Taxonomy" id="1259235"/>
    <lineage>
        <taxon>Bacteria</taxon>
        <taxon>Bacillati</taxon>
        <taxon>Actinomycetota</taxon>
        <taxon>Actinomycetes</taxon>
        <taxon>Micrococcales</taxon>
        <taxon>Microbacteriaceae</taxon>
        <taxon>Cryobacterium</taxon>
    </lineage>
</organism>
<dbReference type="GO" id="GO:0016491">
    <property type="term" value="F:oxidoreductase activity"/>
    <property type="evidence" value="ECO:0007669"/>
    <property type="project" value="UniProtKB-KW"/>
</dbReference>
<dbReference type="SUPFAM" id="SSF51735">
    <property type="entry name" value="NAD(P)-binding Rossmann-fold domains"/>
    <property type="match status" value="1"/>
</dbReference>
<feature type="domain" description="Ketoreductase" evidence="3">
    <location>
        <begin position="1"/>
        <end position="175"/>
    </location>
</feature>
<evidence type="ECO:0000313" key="5">
    <source>
        <dbReference type="Proteomes" id="UP000297403"/>
    </source>
</evidence>
<dbReference type="PANTHER" id="PTHR43477:SF1">
    <property type="entry name" value="DIHYDROANTICAPSIN 7-DEHYDROGENASE"/>
    <property type="match status" value="1"/>
</dbReference>
<dbReference type="CDD" id="cd05233">
    <property type="entry name" value="SDR_c"/>
    <property type="match status" value="1"/>
</dbReference>
<name>A0AAQ2HFA1_9MICO</name>
<sequence>MVTGASSGIGLATAIEIANHGGRVVALARDSARLADAMARLRGTGHSSVEYDLSDLEGIPVLVQGIARSMEGLDAIVHCAGLHSARPLASVEPTDIRRVMDVNVNAAIMLAKGFRHRQVQKVAPSIVLLSSSLGLVGQAGTSVYSASKGALVSLAKSLALELARQDIRVNAVCPGIVETEMTENLARTIGPQAFESIRLAHPLGLGTPQDVAATILFLLSDASRWITGSVIAVDGGYTAQ</sequence>
<keyword evidence="5" id="KW-1185">Reference proteome</keyword>
<gene>
    <name evidence="4" type="ORF">E3O49_10950</name>
</gene>
<dbReference type="InterPro" id="IPR057326">
    <property type="entry name" value="KR_dom"/>
</dbReference>
<dbReference type="InterPro" id="IPR036291">
    <property type="entry name" value="NAD(P)-bd_dom_sf"/>
</dbReference>
<dbReference type="FunFam" id="3.40.50.720:FF:000084">
    <property type="entry name" value="Short-chain dehydrogenase reductase"/>
    <property type="match status" value="1"/>
</dbReference>
<dbReference type="PROSITE" id="PS00061">
    <property type="entry name" value="ADH_SHORT"/>
    <property type="match status" value="1"/>
</dbReference>
<reference evidence="4 5" key="1">
    <citation type="submission" date="2019-03" db="EMBL/GenBank/DDBJ databases">
        <title>Genomics of glacier-inhabiting Cryobacterium strains.</title>
        <authorList>
            <person name="Liu Q."/>
            <person name="Xin Y.-H."/>
        </authorList>
    </citation>
    <scope>NUCLEOTIDE SEQUENCE [LARGE SCALE GENOMIC DNA]</scope>
    <source>
        <strain evidence="5">TMT1-22</strain>
    </source>
</reference>
<dbReference type="Gene3D" id="3.40.50.720">
    <property type="entry name" value="NAD(P)-binding Rossmann-like Domain"/>
    <property type="match status" value="1"/>
</dbReference>
<comment type="similarity">
    <text evidence="1">Belongs to the short-chain dehydrogenases/reductases (SDR) family.</text>
</comment>
<dbReference type="SMART" id="SM00822">
    <property type="entry name" value="PKS_KR"/>
    <property type="match status" value="1"/>
</dbReference>
<dbReference type="PRINTS" id="PR00080">
    <property type="entry name" value="SDRFAMILY"/>
</dbReference>
<dbReference type="AlphaFoldDB" id="A0AAQ2HFA1"/>
<keyword evidence="2" id="KW-0560">Oxidoreductase</keyword>
<dbReference type="InterPro" id="IPR002347">
    <property type="entry name" value="SDR_fam"/>
</dbReference>